<dbReference type="STRING" id="1317125.SAMN05444128_3788"/>
<organism evidence="1 2">
    <name type="scientific">Pontibacter indicus</name>
    <dbReference type="NCBI Taxonomy" id="1317125"/>
    <lineage>
        <taxon>Bacteria</taxon>
        <taxon>Pseudomonadati</taxon>
        <taxon>Bacteroidota</taxon>
        <taxon>Cytophagia</taxon>
        <taxon>Cytophagales</taxon>
        <taxon>Hymenobacteraceae</taxon>
        <taxon>Pontibacter</taxon>
    </lineage>
</organism>
<evidence type="ECO:0000313" key="1">
    <source>
        <dbReference type="EMBL" id="SIT94809.1"/>
    </source>
</evidence>
<proteinExistence type="predicted"/>
<reference evidence="2" key="1">
    <citation type="submission" date="2017-01" db="EMBL/GenBank/DDBJ databases">
        <authorList>
            <person name="Varghese N."/>
            <person name="Submissions S."/>
        </authorList>
    </citation>
    <scope>NUCLEOTIDE SEQUENCE [LARGE SCALE GENOMIC DNA]</scope>
    <source>
        <strain evidence="2">LP100</strain>
    </source>
</reference>
<keyword evidence="2" id="KW-1185">Reference proteome</keyword>
<dbReference type="Pfam" id="PF19952">
    <property type="entry name" value="DUF6414"/>
    <property type="match status" value="1"/>
</dbReference>
<dbReference type="InterPro" id="IPR045633">
    <property type="entry name" value="DUF6414"/>
</dbReference>
<sequence length="290" mass="32282">MNEFPISFYLNQKYAFDILAILDNGFTNIRTLKTSANAEDTKENKLKGEIGVNNVFAFLGVTLGGEKNSSKREGTVEESEFSKVHTPNSLFAKVRTSLHSRGLVRTNKFMDSTTGEFVEFKATLRKNPVIDNLESYLSVFRLALNFEDRSHGKGQKQGQQNNKKLLEQFEGLVTQLQSDGNLDLTGEHVGEEKFKAVLTIDNSYLNDPSLNDLADGEFTVFGKVIKVLPDTSNDSVNLLRKTSLSKVDNSLLTEMFSGFQNMAAHGLKDSDFIKDIKPPVLQVVPISIFA</sequence>
<dbReference type="RefSeq" id="WP_076672068.1">
    <property type="nucleotide sequence ID" value="NZ_FTPP01000004.1"/>
</dbReference>
<dbReference type="Proteomes" id="UP000187181">
    <property type="component" value="Unassembled WGS sequence"/>
</dbReference>
<dbReference type="OrthoDB" id="893096at2"/>
<dbReference type="EMBL" id="FTPP01000004">
    <property type="protein sequence ID" value="SIT94809.1"/>
    <property type="molecule type" value="Genomic_DNA"/>
</dbReference>
<evidence type="ECO:0000313" key="2">
    <source>
        <dbReference type="Proteomes" id="UP000187181"/>
    </source>
</evidence>
<name>A0A1R3XSH0_9BACT</name>
<accession>A0A1R3XSH0</accession>
<gene>
    <name evidence="1" type="ORF">SAMN05444128_3788</name>
</gene>
<protein>
    <submittedName>
        <fullName evidence="1">Uncharacterized protein</fullName>
    </submittedName>
</protein>
<dbReference type="AlphaFoldDB" id="A0A1R3XSH0"/>